<dbReference type="AlphaFoldDB" id="A0A2T4ZCV3"/>
<evidence type="ECO:0000313" key="2">
    <source>
        <dbReference type="Proteomes" id="UP000241639"/>
    </source>
</evidence>
<keyword evidence="2" id="KW-1185">Reference proteome</keyword>
<reference evidence="1 2" key="1">
    <citation type="submission" date="2018-04" db="EMBL/GenBank/DDBJ databases">
        <title>Genomic Encyclopedia of Archaeal and Bacterial Type Strains, Phase II (KMG-II): from individual species to whole genera.</title>
        <authorList>
            <person name="Goeker M."/>
        </authorList>
    </citation>
    <scope>NUCLEOTIDE SEQUENCE [LARGE SCALE GENOMIC DNA]</scope>
    <source>
        <strain evidence="1 2">DSM 45169</strain>
    </source>
</reference>
<dbReference type="EMBL" id="PZZP01000001">
    <property type="protein sequence ID" value="PTM59710.1"/>
    <property type="molecule type" value="Genomic_DNA"/>
</dbReference>
<gene>
    <name evidence="1" type="ORF">C8J48_2340</name>
</gene>
<dbReference type="Proteomes" id="UP000241639">
    <property type="component" value="Unassembled WGS sequence"/>
</dbReference>
<accession>A0A2T4ZCV3</accession>
<protein>
    <submittedName>
        <fullName evidence="1">Uncharacterized protein</fullName>
    </submittedName>
</protein>
<sequence length="51" mass="6543">MDQLHELKQKYLMKKEEYRQAIERHEFLEQLEIRQEIEQLRSKWLELKRIS</sequence>
<name>A0A2T4ZCV3_9BACL</name>
<proteinExistence type="predicted"/>
<evidence type="ECO:0000313" key="1">
    <source>
        <dbReference type="EMBL" id="PTM59710.1"/>
    </source>
</evidence>
<dbReference type="RefSeq" id="WP_170105403.1">
    <property type="nucleotide sequence ID" value="NZ_PZZP01000001.1"/>
</dbReference>
<comment type="caution">
    <text evidence="1">The sequence shown here is derived from an EMBL/GenBank/DDBJ whole genome shotgun (WGS) entry which is preliminary data.</text>
</comment>
<organism evidence="1 2">
    <name type="scientific">Desmospora activa DSM 45169</name>
    <dbReference type="NCBI Taxonomy" id="1121389"/>
    <lineage>
        <taxon>Bacteria</taxon>
        <taxon>Bacillati</taxon>
        <taxon>Bacillota</taxon>
        <taxon>Bacilli</taxon>
        <taxon>Bacillales</taxon>
        <taxon>Thermoactinomycetaceae</taxon>
        <taxon>Desmospora</taxon>
    </lineage>
</organism>